<accession>A0A5C5YV35</accession>
<reference evidence="2 3" key="1">
    <citation type="submission" date="2019-02" db="EMBL/GenBank/DDBJ databases">
        <title>Deep-cultivation of Planctomycetes and their phenomic and genomic characterization uncovers novel biology.</title>
        <authorList>
            <person name="Wiegand S."/>
            <person name="Jogler M."/>
            <person name="Boedeker C."/>
            <person name="Pinto D."/>
            <person name="Vollmers J."/>
            <person name="Rivas-Marin E."/>
            <person name="Kohn T."/>
            <person name="Peeters S.H."/>
            <person name="Heuer A."/>
            <person name="Rast P."/>
            <person name="Oberbeckmann S."/>
            <person name="Bunk B."/>
            <person name="Jeske O."/>
            <person name="Meyerdierks A."/>
            <person name="Storesund J.E."/>
            <person name="Kallscheuer N."/>
            <person name="Luecker S."/>
            <person name="Lage O.M."/>
            <person name="Pohl T."/>
            <person name="Merkel B.J."/>
            <person name="Hornburger P."/>
            <person name="Mueller R.-W."/>
            <person name="Bruemmer F."/>
            <person name="Labrenz M."/>
            <person name="Spormann A.M."/>
            <person name="Op Den Camp H."/>
            <person name="Overmann J."/>
            <person name="Amann R."/>
            <person name="Jetten M.S.M."/>
            <person name="Mascher T."/>
            <person name="Medema M.H."/>
            <person name="Devos D.P."/>
            <person name="Kaster A.-K."/>
            <person name="Ovreas L."/>
            <person name="Rohde M."/>
            <person name="Galperin M.Y."/>
            <person name="Jogler C."/>
        </authorList>
    </citation>
    <scope>NUCLEOTIDE SEQUENCE [LARGE SCALE GENOMIC DNA]</scope>
    <source>
        <strain evidence="2 3">CA13</strain>
    </source>
</reference>
<keyword evidence="1" id="KW-1133">Transmembrane helix</keyword>
<feature type="transmembrane region" description="Helical" evidence="1">
    <location>
        <begin position="45"/>
        <end position="64"/>
    </location>
</feature>
<keyword evidence="1" id="KW-0812">Transmembrane</keyword>
<evidence type="ECO:0000313" key="2">
    <source>
        <dbReference type="EMBL" id="TWT78681.1"/>
    </source>
</evidence>
<dbReference type="Proteomes" id="UP000315010">
    <property type="component" value="Unassembled WGS sequence"/>
</dbReference>
<gene>
    <name evidence="2" type="ORF">CA13_00770</name>
</gene>
<dbReference type="EMBL" id="SJPJ01000001">
    <property type="protein sequence ID" value="TWT78681.1"/>
    <property type="molecule type" value="Genomic_DNA"/>
</dbReference>
<keyword evidence="1" id="KW-0472">Membrane</keyword>
<evidence type="ECO:0000256" key="1">
    <source>
        <dbReference type="SAM" id="Phobius"/>
    </source>
</evidence>
<name>A0A5C5YV35_9BACT</name>
<sequence>MAGNHVIQRRTGGPFSRLLASRSPVPADHRRYPTLRMTLQRISRLVLIFATLAVLTACSGVPLISPNREGFPPWEKILDGNGITWINKYTHDPGIDPLYLGSFRYDDDDALQRVIDTFGLEPYSGDDEVPTFTGTVPDPVPWFPLQNVDSIYSYPDADVEYVANVWVDAEQNVAIIERTWW</sequence>
<protein>
    <submittedName>
        <fullName evidence="2">Uncharacterized protein</fullName>
    </submittedName>
</protein>
<dbReference type="AlphaFoldDB" id="A0A5C5YV35"/>
<keyword evidence="3" id="KW-1185">Reference proteome</keyword>
<proteinExistence type="predicted"/>
<evidence type="ECO:0000313" key="3">
    <source>
        <dbReference type="Proteomes" id="UP000315010"/>
    </source>
</evidence>
<comment type="caution">
    <text evidence="2">The sequence shown here is derived from an EMBL/GenBank/DDBJ whole genome shotgun (WGS) entry which is preliminary data.</text>
</comment>
<organism evidence="2 3">
    <name type="scientific">Novipirellula herctigrandis</name>
    <dbReference type="NCBI Taxonomy" id="2527986"/>
    <lineage>
        <taxon>Bacteria</taxon>
        <taxon>Pseudomonadati</taxon>
        <taxon>Planctomycetota</taxon>
        <taxon>Planctomycetia</taxon>
        <taxon>Pirellulales</taxon>
        <taxon>Pirellulaceae</taxon>
        <taxon>Novipirellula</taxon>
    </lineage>
</organism>